<name>A0A822YTR6_NELNU</name>
<organism evidence="1 2">
    <name type="scientific">Nelumbo nucifera</name>
    <name type="common">Sacred lotus</name>
    <dbReference type="NCBI Taxonomy" id="4432"/>
    <lineage>
        <taxon>Eukaryota</taxon>
        <taxon>Viridiplantae</taxon>
        <taxon>Streptophyta</taxon>
        <taxon>Embryophyta</taxon>
        <taxon>Tracheophyta</taxon>
        <taxon>Spermatophyta</taxon>
        <taxon>Magnoliopsida</taxon>
        <taxon>Proteales</taxon>
        <taxon>Nelumbonaceae</taxon>
        <taxon>Nelumbo</taxon>
    </lineage>
</organism>
<sequence>MYPCIFLILSPHPCLAKVYSDKSPIFAFLILCVYDILRILNLIQPQLWLKTSTPQVGSTMLDWALVRLNPAQSIQIAAQDANYKTFLRLREA</sequence>
<proteinExistence type="predicted"/>
<evidence type="ECO:0000313" key="1">
    <source>
        <dbReference type="EMBL" id="DAD35927.1"/>
    </source>
</evidence>
<dbReference type="AlphaFoldDB" id="A0A822YTR6"/>
<dbReference type="EMBL" id="DUZY01000004">
    <property type="protein sequence ID" value="DAD35927.1"/>
    <property type="molecule type" value="Genomic_DNA"/>
</dbReference>
<accession>A0A822YTR6</accession>
<dbReference type="Proteomes" id="UP000607653">
    <property type="component" value="Unassembled WGS sequence"/>
</dbReference>
<keyword evidence="2" id="KW-1185">Reference proteome</keyword>
<gene>
    <name evidence="1" type="ORF">HUJ06_006567</name>
</gene>
<protein>
    <submittedName>
        <fullName evidence="1">Uncharacterized protein</fullName>
    </submittedName>
</protein>
<comment type="caution">
    <text evidence="1">The sequence shown here is derived from an EMBL/GenBank/DDBJ whole genome shotgun (WGS) entry which is preliminary data.</text>
</comment>
<reference evidence="1 2" key="1">
    <citation type="journal article" date="2020" name="Mol. Biol. Evol.">
        <title>Distinct Expression and Methylation Patterns for Genes with Different Fates following a Single Whole-Genome Duplication in Flowering Plants.</title>
        <authorList>
            <person name="Shi T."/>
            <person name="Rahmani R.S."/>
            <person name="Gugger P.F."/>
            <person name="Wang M."/>
            <person name="Li H."/>
            <person name="Zhang Y."/>
            <person name="Li Z."/>
            <person name="Wang Q."/>
            <person name="Van de Peer Y."/>
            <person name="Marchal K."/>
            <person name="Chen J."/>
        </authorList>
    </citation>
    <scope>NUCLEOTIDE SEQUENCE [LARGE SCALE GENOMIC DNA]</scope>
    <source>
        <tissue evidence="1">Leaf</tissue>
    </source>
</reference>
<evidence type="ECO:0000313" key="2">
    <source>
        <dbReference type="Proteomes" id="UP000607653"/>
    </source>
</evidence>